<organism evidence="2 3">
    <name type="scientific">Phytophthora fragariae</name>
    <dbReference type="NCBI Taxonomy" id="53985"/>
    <lineage>
        <taxon>Eukaryota</taxon>
        <taxon>Sar</taxon>
        <taxon>Stramenopiles</taxon>
        <taxon>Oomycota</taxon>
        <taxon>Peronosporomycetes</taxon>
        <taxon>Peronosporales</taxon>
        <taxon>Peronosporaceae</taxon>
        <taxon>Phytophthora</taxon>
    </lineage>
</organism>
<sequence length="51" mass="5483">MTPVLLLLLGHVSSCSVSEPLLCISVYSVIQSSIQRLLCAAHLPCYHLDAS</sequence>
<feature type="signal peptide" evidence="1">
    <location>
        <begin position="1"/>
        <end position="18"/>
    </location>
</feature>
<evidence type="ECO:0000256" key="1">
    <source>
        <dbReference type="SAM" id="SignalP"/>
    </source>
</evidence>
<evidence type="ECO:0000313" key="3">
    <source>
        <dbReference type="Proteomes" id="UP000488956"/>
    </source>
</evidence>
<accession>A0A6G0KVT3</accession>
<proteinExistence type="predicted"/>
<comment type="caution">
    <text evidence="2">The sequence shown here is derived from an EMBL/GenBank/DDBJ whole genome shotgun (WGS) entry which is preliminary data.</text>
</comment>
<dbReference type="EMBL" id="QXFX01000957">
    <property type="protein sequence ID" value="KAE9099913.1"/>
    <property type="molecule type" value="Genomic_DNA"/>
</dbReference>
<evidence type="ECO:0000313" key="2">
    <source>
        <dbReference type="EMBL" id="KAE9099913.1"/>
    </source>
</evidence>
<gene>
    <name evidence="2" type="ORF">PF010_g15014</name>
</gene>
<keyword evidence="1" id="KW-0732">Signal</keyword>
<dbReference type="Proteomes" id="UP000488956">
    <property type="component" value="Unassembled WGS sequence"/>
</dbReference>
<name>A0A6G0KVT3_9STRA</name>
<reference evidence="2 3" key="1">
    <citation type="submission" date="2018-09" db="EMBL/GenBank/DDBJ databases">
        <title>Genomic investigation of the strawberry pathogen Phytophthora fragariae indicates pathogenicity is determined by transcriptional variation in three key races.</title>
        <authorList>
            <person name="Adams T.M."/>
            <person name="Armitage A.D."/>
            <person name="Sobczyk M.K."/>
            <person name="Bates H.J."/>
            <person name="Dunwell J.M."/>
            <person name="Nellist C.F."/>
            <person name="Harrison R.J."/>
        </authorList>
    </citation>
    <scope>NUCLEOTIDE SEQUENCE [LARGE SCALE GENOMIC DNA]</scope>
    <source>
        <strain evidence="2 3">ONT-3</strain>
    </source>
</reference>
<evidence type="ECO:0008006" key="4">
    <source>
        <dbReference type="Google" id="ProtNLM"/>
    </source>
</evidence>
<feature type="chain" id="PRO_5026268107" description="RxLR effector protein" evidence="1">
    <location>
        <begin position="19"/>
        <end position="51"/>
    </location>
</feature>
<protein>
    <recommendedName>
        <fullName evidence="4">RxLR effector protein</fullName>
    </recommendedName>
</protein>
<dbReference type="AlphaFoldDB" id="A0A6G0KVT3"/>